<feature type="transmembrane region" description="Helical" evidence="1">
    <location>
        <begin position="180"/>
        <end position="202"/>
    </location>
</feature>
<evidence type="ECO:0000313" key="3">
    <source>
        <dbReference type="Proteomes" id="UP000266673"/>
    </source>
</evidence>
<protein>
    <submittedName>
        <fullName evidence="2">Uncharacterized protein</fullName>
    </submittedName>
</protein>
<keyword evidence="1" id="KW-0472">Membrane</keyword>
<gene>
    <name evidence="2" type="ORF">C2G38_924575</name>
</gene>
<dbReference type="OrthoDB" id="2431269at2759"/>
<dbReference type="Proteomes" id="UP000266673">
    <property type="component" value="Unassembled WGS sequence"/>
</dbReference>
<comment type="caution">
    <text evidence="2">The sequence shown here is derived from an EMBL/GenBank/DDBJ whole genome shotgun (WGS) entry which is preliminary data.</text>
</comment>
<keyword evidence="3" id="KW-1185">Reference proteome</keyword>
<dbReference type="EMBL" id="QKWP01000285">
    <property type="protein sequence ID" value="RIB22940.1"/>
    <property type="molecule type" value="Genomic_DNA"/>
</dbReference>
<organism evidence="2 3">
    <name type="scientific">Gigaspora rosea</name>
    <dbReference type="NCBI Taxonomy" id="44941"/>
    <lineage>
        <taxon>Eukaryota</taxon>
        <taxon>Fungi</taxon>
        <taxon>Fungi incertae sedis</taxon>
        <taxon>Mucoromycota</taxon>
        <taxon>Glomeromycotina</taxon>
        <taxon>Glomeromycetes</taxon>
        <taxon>Diversisporales</taxon>
        <taxon>Gigasporaceae</taxon>
        <taxon>Gigaspora</taxon>
    </lineage>
</organism>
<evidence type="ECO:0000256" key="1">
    <source>
        <dbReference type="SAM" id="Phobius"/>
    </source>
</evidence>
<sequence length="272" mass="32143">MNQFSKFCSWHLNIFLFFIMVLKNNHIYLLLAFIFLPFDLTNAQNDSNLNPDDRSIEAIFDLMSISLIIFMVDAVNVSESIKGIRLHLLKYFFQLLLYFFSIFFTIRFYKRTGDFFYIQYLITNLAITSTSSVVDIFTDCRSSDLHFSRLSYLSSFLYFIRFIVHLIFLLIAILRNYVDNLHYLFIFVPSLSVTIYQIMGIIHQIIIENFKNVDFDNIKEIDNEDHKDKEINNDKGKSFSLFIYTANMLSDGQISILDIKPCLFTLLMLEHE</sequence>
<feature type="transmembrane region" description="Helical" evidence="1">
    <location>
        <begin position="150"/>
        <end position="174"/>
    </location>
</feature>
<feature type="transmembrane region" description="Helical" evidence="1">
    <location>
        <begin position="88"/>
        <end position="109"/>
    </location>
</feature>
<reference evidence="2 3" key="1">
    <citation type="submission" date="2018-06" db="EMBL/GenBank/DDBJ databases">
        <title>Comparative genomics reveals the genomic features of Rhizophagus irregularis, R. cerebriforme, R. diaphanum and Gigaspora rosea, and their symbiotic lifestyle signature.</title>
        <authorList>
            <person name="Morin E."/>
            <person name="San Clemente H."/>
            <person name="Chen E.C.H."/>
            <person name="De La Providencia I."/>
            <person name="Hainaut M."/>
            <person name="Kuo A."/>
            <person name="Kohler A."/>
            <person name="Murat C."/>
            <person name="Tang N."/>
            <person name="Roy S."/>
            <person name="Loubradou J."/>
            <person name="Henrissat B."/>
            <person name="Grigoriev I.V."/>
            <person name="Corradi N."/>
            <person name="Roux C."/>
            <person name="Martin F.M."/>
        </authorList>
    </citation>
    <scope>NUCLEOTIDE SEQUENCE [LARGE SCALE GENOMIC DNA]</scope>
    <source>
        <strain evidence="2 3">DAOM 194757</strain>
    </source>
</reference>
<dbReference type="AlphaFoldDB" id="A0A397VKC4"/>
<name>A0A397VKC4_9GLOM</name>
<keyword evidence="1" id="KW-1133">Transmembrane helix</keyword>
<accession>A0A397VKC4</accession>
<feature type="transmembrane region" description="Helical" evidence="1">
    <location>
        <begin position="12"/>
        <end position="38"/>
    </location>
</feature>
<keyword evidence="1" id="KW-0812">Transmembrane</keyword>
<evidence type="ECO:0000313" key="2">
    <source>
        <dbReference type="EMBL" id="RIB22940.1"/>
    </source>
</evidence>
<proteinExistence type="predicted"/>
<feature type="transmembrane region" description="Helical" evidence="1">
    <location>
        <begin position="115"/>
        <end position="138"/>
    </location>
</feature>